<evidence type="ECO:0000313" key="8">
    <source>
        <dbReference type="Proteomes" id="UP001180081"/>
    </source>
</evidence>
<dbReference type="PROSITE" id="PS50110">
    <property type="entry name" value="RESPONSE_REGULATORY"/>
    <property type="match status" value="2"/>
</dbReference>
<dbReference type="Pfam" id="PF02518">
    <property type="entry name" value="HATPase_c"/>
    <property type="match status" value="1"/>
</dbReference>
<dbReference type="Gene3D" id="3.40.50.2300">
    <property type="match status" value="2"/>
</dbReference>
<evidence type="ECO:0000256" key="3">
    <source>
        <dbReference type="ARBA" id="ARBA00022553"/>
    </source>
</evidence>
<dbReference type="InterPro" id="IPR036097">
    <property type="entry name" value="HisK_dim/P_sf"/>
</dbReference>
<dbReference type="EMBL" id="JAUFPU010000003">
    <property type="protein sequence ID" value="MDN3575834.1"/>
    <property type="molecule type" value="Genomic_DNA"/>
</dbReference>
<dbReference type="InterPro" id="IPR005467">
    <property type="entry name" value="His_kinase_dom"/>
</dbReference>
<dbReference type="SUPFAM" id="SSF52172">
    <property type="entry name" value="CheY-like"/>
    <property type="match status" value="2"/>
</dbReference>
<dbReference type="InterPro" id="IPR011006">
    <property type="entry name" value="CheY-like_superfamily"/>
</dbReference>
<dbReference type="CDD" id="cd00082">
    <property type="entry name" value="HisKA"/>
    <property type="match status" value="1"/>
</dbReference>
<proteinExistence type="predicted"/>
<dbReference type="RefSeq" id="WP_290331473.1">
    <property type="nucleotide sequence ID" value="NZ_JAUFPU010000003.1"/>
</dbReference>
<dbReference type="Gene3D" id="3.30.565.10">
    <property type="entry name" value="Histidine kinase-like ATPase, C-terminal domain"/>
    <property type="match status" value="1"/>
</dbReference>
<dbReference type="SUPFAM" id="SSF47384">
    <property type="entry name" value="Homodimeric domain of signal transducing histidine kinase"/>
    <property type="match status" value="1"/>
</dbReference>
<dbReference type="PANTHER" id="PTHR43547:SF2">
    <property type="entry name" value="HYBRID SIGNAL TRANSDUCTION HISTIDINE KINASE C"/>
    <property type="match status" value="1"/>
</dbReference>
<dbReference type="Gene3D" id="1.10.287.130">
    <property type="match status" value="1"/>
</dbReference>
<name>A0ABT8B2X1_9NEIS</name>
<dbReference type="EC" id="2.7.13.3" evidence="2"/>
<dbReference type="InterPro" id="IPR001789">
    <property type="entry name" value="Sig_transdc_resp-reg_receiver"/>
</dbReference>
<dbReference type="SMART" id="SM00388">
    <property type="entry name" value="HisKA"/>
    <property type="match status" value="1"/>
</dbReference>
<dbReference type="InterPro" id="IPR003661">
    <property type="entry name" value="HisK_dim/P_dom"/>
</dbReference>
<organism evidence="7 8">
    <name type="scientific">Chitinimonas viridis</name>
    <dbReference type="NCBI Taxonomy" id="664880"/>
    <lineage>
        <taxon>Bacteria</taxon>
        <taxon>Pseudomonadati</taxon>
        <taxon>Pseudomonadota</taxon>
        <taxon>Betaproteobacteria</taxon>
        <taxon>Neisseriales</taxon>
        <taxon>Chitinibacteraceae</taxon>
        <taxon>Chitinimonas</taxon>
    </lineage>
</organism>
<evidence type="ECO:0000259" key="5">
    <source>
        <dbReference type="PROSITE" id="PS50109"/>
    </source>
</evidence>
<dbReference type="SMART" id="SM00387">
    <property type="entry name" value="HATPase_c"/>
    <property type="match status" value="1"/>
</dbReference>
<dbReference type="PROSITE" id="PS50109">
    <property type="entry name" value="HIS_KIN"/>
    <property type="match status" value="1"/>
</dbReference>
<feature type="domain" description="Response regulatory" evidence="6">
    <location>
        <begin position="155"/>
        <end position="271"/>
    </location>
</feature>
<accession>A0ABT8B2X1</accession>
<dbReference type="Proteomes" id="UP001180081">
    <property type="component" value="Unassembled WGS sequence"/>
</dbReference>
<feature type="modified residue" description="4-aspartylphosphate" evidence="4">
    <location>
        <position position="204"/>
    </location>
</feature>
<evidence type="ECO:0000256" key="2">
    <source>
        <dbReference type="ARBA" id="ARBA00012438"/>
    </source>
</evidence>
<evidence type="ECO:0000256" key="4">
    <source>
        <dbReference type="PROSITE-ProRule" id="PRU00169"/>
    </source>
</evidence>
<feature type="domain" description="Response regulatory" evidence="6">
    <location>
        <begin position="6"/>
        <end position="123"/>
    </location>
</feature>
<evidence type="ECO:0000259" key="6">
    <source>
        <dbReference type="PROSITE" id="PS50110"/>
    </source>
</evidence>
<comment type="caution">
    <text evidence="7">The sequence shown here is derived from an EMBL/GenBank/DDBJ whole genome shotgun (WGS) entry which is preliminary data.</text>
</comment>
<dbReference type="SMART" id="SM00448">
    <property type="entry name" value="REC"/>
    <property type="match status" value="2"/>
</dbReference>
<keyword evidence="3 4" id="KW-0597">Phosphoprotein</keyword>
<feature type="modified residue" description="4-aspartylphosphate" evidence="4">
    <location>
        <position position="56"/>
    </location>
</feature>
<gene>
    <name evidence="7" type="ORF">QWZ03_03495</name>
</gene>
<reference evidence="7" key="1">
    <citation type="journal article" date="2014" name="Int. J. Syst. Evol. Microbiol.">
        <title>Complete genome of a new Firmicutes species belonging to the dominant human colonic microbiota ('Ruminococcus bicirculans') reveals two chromosomes and a selective capacity to utilize plant glucans.</title>
        <authorList>
            <consortium name="NISC Comparative Sequencing Program"/>
            <person name="Wegmann U."/>
            <person name="Louis P."/>
            <person name="Goesmann A."/>
            <person name="Henrissat B."/>
            <person name="Duncan S.H."/>
            <person name="Flint H.J."/>
        </authorList>
    </citation>
    <scope>NUCLEOTIDE SEQUENCE</scope>
    <source>
        <strain evidence="7">CECT 7703</strain>
    </source>
</reference>
<comment type="catalytic activity">
    <reaction evidence="1">
        <text>ATP + protein L-histidine = ADP + protein N-phospho-L-histidine.</text>
        <dbReference type="EC" id="2.7.13.3"/>
    </reaction>
</comment>
<dbReference type="InterPro" id="IPR003594">
    <property type="entry name" value="HATPase_dom"/>
</dbReference>
<evidence type="ECO:0000313" key="7">
    <source>
        <dbReference type="EMBL" id="MDN3575834.1"/>
    </source>
</evidence>
<dbReference type="SUPFAM" id="SSF55874">
    <property type="entry name" value="ATPase domain of HSP90 chaperone/DNA topoisomerase II/histidine kinase"/>
    <property type="match status" value="1"/>
</dbReference>
<feature type="domain" description="Histidine kinase" evidence="5">
    <location>
        <begin position="300"/>
        <end position="515"/>
    </location>
</feature>
<dbReference type="Pfam" id="PF00072">
    <property type="entry name" value="Response_reg"/>
    <property type="match status" value="2"/>
</dbReference>
<protein>
    <recommendedName>
        <fullName evidence="2">histidine kinase</fullName>
        <ecNumber evidence="2">2.7.13.3</ecNumber>
    </recommendedName>
</protein>
<evidence type="ECO:0000256" key="1">
    <source>
        <dbReference type="ARBA" id="ARBA00000085"/>
    </source>
</evidence>
<dbReference type="InterPro" id="IPR036890">
    <property type="entry name" value="HATPase_C_sf"/>
</dbReference>
<reference evidence="7" key="2">
    <citation type="submission" date="2023-06" db="EMBL/GenBank/DDBJ databases">
        <authorList>
            <person name="Lucena T."/>
            <person name="Sun Q."/>
        </authorList>
    </citation>
    <scope>NUCLEOTIDE SEQUENCE</scope>
    <source>
        <strain evidence="7">CECT 7703</strain>
    </source>
</reference>
<sequence length="515" mass="56292">MYERLKVLVVDDQETMRKVTAAQLASIGIEHAELARDGIEALRFLQAKRFDVVVSDWNMPGMSGIDLLRAMRHDAKLASIPFVLITAEAARSRIEEAVALGISDLLVKPYTANRLLQGIKRALRVRARHEAGASAAGQIPAGRILPATTAPEQATVLLVDDTPDNLHLLAEIFKGAYRVRAAHHGQKALDICCSDNPPDLVLLDVMMPGIDGFEVARRMREHPNAEGIPIIFVTALTDESSKLKGMELGAVDFISKPLDPIQLKLRVDNFMRYVELRKQLQADYDNLLETARLRDDMDAMMRHDIKGPLAGAMATLQLLLDDSDTTRRQSEQLRLAEHAMLQVMDMINLSTELLKIETGRFSLQAQPLPIGDMLRRVVEMVRTTFASKQLVVAVDADADVGSEAPQVAGDAMLTYSLLHNLLKNACEAAPIGSRVTASLIAGSPVSISIRNRGAVPAEIRERLFQKHVTYGKPNGSGLGTYSAKLLANAQGGDVTFAVSDEDDTSTFVVLLPESP</sequence>
<dbReference type="PANTHER" id="PTHR43547">
    <property type="entry name" value="TWO-COMPONENT HISTIDINE KINASE"/>
    <property type="match status" value="1"/>
</dbReference>
<keyword evidence="8" id="KW-1185">Reference proteome</keyword>